<keyword evidence="5 7" id="KW-1133">Transmembrane helix</keyword>
<evidence type="ECO:0000256" key="6">
    <source>
        <dbReference type="ARBA" id="ARBA00023136"/>
    </source>
</evidence>
<protein>
    <recommendedName>
        <fullName evidence="7">UPF0056 membrane protein</fullName>
    </recommendedName>
</protein>
<feature type="transmembrane region" description="Helical" evidence="7">
    <location>
        <begin position="162"/>
        <end position="183"/>
    </location>
</feature>
<name>A0ABQ3H3J5_9NEIS</name>
<feature type="transmembrane region" description="Helical" evidence="7">
    <location>
        <begin position="126"/>
        <end position="150"/>
    </location>
</feature>
<keyword evidence="6 7" id="KW-0472">Membrane</keyword>
<dbReference type="PANTHER" id="PTHR33508">
    <property type="entry name" value="UPF0056 MEMBRANE PROTEIN YHCE"/>
    <property type="match status" value="1"/>
</dbReference>
<feature type="transmembrane region" description="Helical" evidence="7">
    <location>
        <begin position="195"/>
        <end position="215"/>
    </location>
</feature>
<dbReference type="NCBIfam" id="TIGR00427">
    <property type="entry name" value="NAAT family transporter"/>
    <property type="match status" value="1"/>
</dbReference>
<evidence type="ECO:0000256" key="5">
    <source>
        <dbReference type="ARBA" id="ARBA00022989"/>
    </source>
</evidence>
<proteinExistence type="inferred from homology"/>
<sequence length="236" mass="25624">MLQTITAFLGNILLVVAALMPILNPPGHAPIFLSMTTAYNEQEKAILARRVGIYSFFLILVSMFTGSYVLDFFEVSLPIIRVAGGLLVAAAGWKLLSDEGKNSNRKLEEQAVALEHSNEELRSRAFYPLTFPITVGPGTITVAITLGAGLKGPGLLHRLDMPIASIIATALVAYSLYFCYRYAEKIMRMLGSTGTIVFLRLSAFILFCLGVQIVWDGASALLADFVAHSAPALLKR</sequence>
<dbReference type="Pfam" id="PF01914">
    <property type="entry name" value="MarC"/>
    <property type="match status" value="1"/>
</dbReference>
<feature type="transmembrane region" description="Helical" evidence="7">
    <location>
        <begin position="76"/>
        <end position="96"/>
    </location>
</feature>
<evidence type="ECO:0000256" key="7">
    <source>
        <dbReference type="RuleBase" id="RU362048"/>
    </source>
</evidence>
<evidence type="ECO:0000256" key="4">
    <source>
        <dbReference type="ARBA" id="ARBA00022692"/>
    </source>
</evidence>
<comment type="similarity">
    <text evidence="2 7">Belongs to the UPF0056 (MarC) family.</text>
</comment>
<keyword evidence="4 7" id="KW-0812">Transmembrane</keyword>
<keyword evidence="9" id="KW-1185">Reference proteome</keyword>
<dbReference type="Proteomes" id="UP000604737">
    <property type="component" value="Unassembled WGS sequence"/>
</dbReference>
<feature type="transmembrane region" description="Helical" evidence="7">
    <location>
        <begin position="6"/>
        <end position="23"/>
    </location>
</feature>
<evidence type="ECO:0000313" key="8">
    <source>
        <dbReference type="EMBL" id="GHD68480.1"/>
    </source>
</evidence>
<reference evidence="9" key="1">
    <citation type="journal article" date="2019" name="Int. J. Syst. Evol. Microbiol.">
        <title>The Global Catalogue of Microorganisms (GCM) 10K type strain sequencing project: providing services to taxonomists for standard genome sequencing and annotation.</title>
        <authorList>
            <consortium name="The Broad Institute Genomics Platform"/>
            <consortium name="The Broad Institute Genome Sequencing Center for Infectious Disease"/>
            <person name="Wu L."/>
            <person name="Ma J."/>
        </authorList>
    </citation>
    <scope>NUCLEOTIDE SEQUENCE [LARGE SCALE GENOMIC DNA]</scope>
    <source>
        <strain evidence="9">KCTC 23701</strain>
    </source>
</reference>
<gene>
    <name evidence="8" type="primary">marC</name>
    <name evidence="8" type="ORF">GCM10007350_33880</name>
</gene>
<evidence type="ECO:0000256" key="3">
    <source>
        <dbReference type="ARBA" id="ARBA00022475"/>
    </source>
</evidence>
<organism evidence="8 9">
    <name type="scientific">Jeongeupia chitinilytica</name>
    <dbReference type="NCBI Taxonomy" id="1041641"/>
    <lineage>
        <taxon>Bacteria</taxon>
        <taxon>Pseudomonadati</taxon>
        <taxon>Pseudomonadota</taxon>
        <taxon>Betaproteobacteria</taxon>
        <taxon>Neisseriales</taxon>
        <taxon>Chitinibacteraceae</taxon>
        <taxon>Jeongeupia</taxon>
    </lineage>
</organism>
<keyword evidence="3" id="KW-1003">Cell membrane</keyword>
<dbReference type="EMBL" id="BMYO01000010">
    <property type="protein sequence ID" value="GHD68480.1"/>
    <property type="molecule type" value="Genomic_DNA"/>
</dbReference>
<dbReference type="PANTHER" id="PTHR33508:SF1">
    <property type="entry name" value="UPF0056 MEMBRANE PROTEIN YHCE"/>
    <property type="match status" value="1"/>
</dbReference>
<evidence type="ECO:0000313" key="9">
    <source>
        <dbReference type="Proteomes" id="UP000604737"/>
    </source>
</evidence>
<dbReference type="InterPro" id="IPR002771">
    <property type="entry name" value="Multi_antbiot-R_MarC"/>
</dbReference>
<feature type="transmembrane region" description="Helical" evidence="7">
    <location>
        <begin position="51"/>
        <end position="70"/>
    </location>
</feature>
<comment type="subcellular location">
    <subcellularLocation>
        <location evidence="1 7">Cell membrane</location>
        <topology evidence="1 7">Multi-pass membrane protein</topology>
    </subcellularLocation>
</comment>
<accession>A0ABQ3H3J5</accession>
<dbReference type="RefSeq" id="WP_189462138.1">
    <property type="nucleotide sequence ID" value="NZ_BMYO01000010.1"/>
</dbReference>
<evidence type="ECO:0000256" key="1">
    <source>
        <dbReference type="ARBA" id="ARBA00004651"/>
    </source>
</evidence>
<evidence type="ECO:0000256" key="2">
    <source>
        <dbReference type="ARBA" id="ARBA00009784"/>
    </source>
</evidence>
<comment type="caution">
    <text evidence="8">The sequence shown here is derived from an EMBL/GenBank/DDBJ whole genome shotgun (WGS) entry which is preliminary data.</text>
</comment>